<reference evidence="1 2" key="1">
    <citation type="submission" date="2016-10" db="EMBL/GenBank/DDBJ databases">
        <authorList>
            <person name="de Groot N.N."/>
        </authorList>
    </citation>
    <scope>NUCLEOTIDE SEQUENCE [LARGE SCALE GENOMIC DNA]</scope>
    <source>
        <strain evidence="1 2">CGMCC 1.8925</strain>
    </source>
</reference>
<gene>
    <name evidence="1" type="ORF">SAMN05660710_02641</name>
</gene>
<keyword evidence="2" id="KW-1185">Reference proteome</keyword>
<dbReference type="EMBL" id="FMVT01000009">
    <property type="protein sequence ID" value="SCY76078.1"/>
    <property type="molecule type" value="Genomic_DNA"/>
</dbReference>
<dbReference type="STRING" id="336292.SAMN05660710_02641"/>
<proteinExistence type="predicted"/>
<dbReference type="AlphaFoldDB" id="A0A1G5IKV0"/>
<dbReference type="Proteomes" id="UP000199502">
    <property type="component" value="Unassembled WGS sequence"/>
</dbReference>
<name>A0A1G5IKV0_9RHOB</name>
<evidence type="ECO:0000313" key="2">
    <source>
        <dbReference type="Proteomes" id="UP000199502"/>
    </source>
</evidence>
<evidence type="ECO:0000313" key="1">
    <source>
        <dbReference type="EMBL" id="SCY76078.1"/>
    </source>
</evidence>
<sequence>MMTLASLVLLTVLATDATTAPTPGAAERLMEDATRILLEGRSLPRDTRLELLALEPADRIRVIAYLRRIGLMTGAPWPAADLLLAPNAEEVSE</sequence>
<accession>A0A1G5IKV0</accession>
<organism evidence="1 2">
    <name type="scientific">Paracoccus tibetensis</name>
    <dbReference type="NCBI Taxonomy" id="336292"/>
    <lineage>
        <taxon>Bacteria</taxon>
        <taxon>Pseudomonadati</taxon>
        <taxon>Pseudomonadota</taxon>
        <taxon>Alphaproteobacteria</taxon>
        <taxon>Rhodobacterales</taxon>
        <taxon>Paracoccaceae</taxon>
        <taxon>Paracoccus</taxon>
    </lineage>
</organism>
<protein>
    <submittedName>
        <fullName evidence="1">Uncharacterized protein</fullName>
    </submittedName>
</protein>